<keyword evidence="3" id="KW-1185">Reference proteome</keyword>
<name>A8NAM2_COPC7</name>
<evidence type="ECO:0008006" key="4">
    <source>
        <dbReference type="Google" id="ProtNLM"/>
    </source>
</evidence>
<feature type="chain" id="PRO_5002726345" description="CBM1 domain-containing protein" evidence="1">
    <location>
        <begin position="18"/>
        <end position="71"/>
    </location>
</feature>
<protein>
    <recommendedName>
        <fullName evidence="4">CBM1 domain-containing protein</fullName>
    </recommendedName>
</protein>
<comment type="caution">
    <text evidence="2">The sequence shown here is derived from an EMBL/GenBank/DDBJ whole genome shotgun (WGS) entry which is preliminary data.</text>
</comment>
<dbReference type="InParanoid" id="A8NAM2"/>
<dbReference type="VEuPathDB" id="FungiDB:CC1G_08391"/>
<organism evidence="2 3">
    <name type="scientific">Coprinopsis cinerea (strain Okayama-7 / 130 / ATCC MYA-4618 / FGSC 9003)</name>
    <name type="common">Inky cap fungus</name>
    <name type="synonym">Hormographiella aspergillata</name>
    <dbReference type="NCBI Taxonomy" id="240176"/>
    <lineage>
        <taxon>Eukaryota</taxon>
        <taxon>Fungi</taxon>
        <taxon>Dikarya</taxon>
        <taxon>Basidiomycota</taxon>
        <taxon>Agaricomycotina</taxon>
        <taxon>Agaricomycetes</taxon>
        <taxon>Agaricomycetidae</taxon>
        <taxon>Agaricales</taxon>
        <taxon>Agaricineae</taxon>
        <taxon>Psathyrellaceae</taxon>
        <taxon>Coprinopsis</taxon>
    </lineage>
</organism>
<dbReference type="AlphaFoldDB" id="A8NAM2"/>
<gene>
    <name evidence="2" type="ORF">CC1G_08391</name>
</gene>
<evidence type="ECO:0000256" key="1">
    <source>
        <dbReference type="SAM" id="SignalP"/>
    </source>
</evidence>
<feature type="signal peptide" evidence="1">
    <location>
        <begin position="1"/>
        <end position="17"/>
    </location>
</feature>
<dbReference type="RefSeq" id="XP_001831874.1">
    <property type="nucleotide sequence ID" value="XM_001831822.1"/>
</dbReference>
<evidence type="ECO:0000313" key="3">
    <source>
        <dbReference type="Proteomes" id="UP000001861"/>
    </source>
</evidence>
<dbReference type="KEGG" id="cci:CC1G_08391"/>
<dbReference type="OrthoDB" id="3026402at2759"/>
<sequence>MVKLIVAVLAFFALAMAAPVNESTDATSAVQYRCANEQGDQCPEGWTCCGPILPDVGGTCRKLNPGQFCIF</sequence>
<dbReference type="EMBL" id="AACS02000007">
    <property type="protein sequence ID" value="EAU89909.1"/>
    <property type="molecule type" value="Genomic_DNA"/>
</dbReference>
<dbReference type="GeneID" id="6008350"/>
<accession>A8NAM2</accession>
<evidence type="ECO:0000313" key="2">
    <source>
        <dbReference type="EMBL" id="EAU89909.1"/>
    </source>
</evidence>
<keyword evidence="1" id="KW-0732">Signal</keyword>
<reference evidence="2 3" key="1">
    <citation type="journal article" date="2010" name="Proc. Natl. Acad. Sci. U.S.A.">
        <title>Insights into evolution of multicellular fungi from the assembled chromosomes of the mushroom Coprinopsis cinerea (Coprinus cinereus).</title>
        <authorList>
            <person name="Stajich J.E."/>
            <person name="Wilke S.K."/>
            <person name="Ahren D."/>
            <person name="Au C.H."/>
            <person name="Birren B.W."/>
            <person name="Borodovsky M."/>
            <person name="Burns C."/>
            <person name="Canback B."/>
            <person name="Casselton L.A."/>
            <person name="Cheng C.K."/>
            <person name="Deng J."/>
            <person name="Dietrich F.S."/>
            <person name="Fargo D.C."/>
            <person name="Farman M.L."/>
            <person name="Gathman A.C."/>
            <person name="Goldberg J."/>
            <person name="Guigo R."/>
            <person name="Hoegger P.J."/>
            <person name="Hooker J.B."/>
            <person name="Huggins A."/>
            <person name="James T.Y."/>
            <person name="Kamada T."/>
            <person name="Kilaru S."/>
            <person name="Kodira C."/>
            <person name="Kues U."/>
            <person name="Kupfer D."/>
            <person name="Kwan H.S."/>
            <person name="Lomsadze A."/>
            <person name="Li W."/>
            <person name="Lilly W.W."/>
            <person name="Ma L.J."/>
            <person name="Mackey A.J."/>
            <person name="Manning G."/>
            <person name="Martin F."/>
            <person name="Muraguchi H."/>
            <person name="Natvig D.O."/>
            <person name="Palmerini H."/>
            <person name="Ramesh M.A."/>
            <person name="Rehmeyer C.J."/>
            <person name="Roe B.A."/>
            <person name="Shenoy N."/>
            <person name="Stanke M."/>
            <person name="Ter-Hovhannisyan V."/>
            <person name="Tunlid A."/>
            <person name="Velagapudi R."/>
            <person name="Vision T.J."/>
            <person name="Zeng Q."/>
            <person name="Zolan M.E."/>
            <person name="Pukkila P.J."/>
        </authorList>
    </citation>
    <scope>NUCLEOTIDE SEQUENCE [LARGE SCALE GENOMIC DNA]</scope>
    <source>
        <strain evidence="3">Okayama-7 / 130 / ATCC MYA-4618 / FGSC 9003</strain>
    </source>
</reference>
<dbReference type="Proteomes" id="UP000001861">
    <property type="component" value="Unassembled WGS sequence"/>
</dbReference>
<proteinExistence type="predicted"/>